<keyword evidence="3" id="KW-0479">Metal-binding</keyword>
<dbReference type="InterPro" id="IPR036280">
    <property type="entry name" value="Multihaem_cyt_sf"/>
</dbReference>
<dbReference type="Pfam" id="PF02085">
    <property type="entry name" value="Cytochrom_CIII"/>
    <property type="match status" value="1"/>
</dbReference>
<name>A0A284VQS6_9EURY</name>
<dbReference type="Proteomes" id="UP000218615">
    <property type="component" value="Unassembled WGS sequence"/>
</dbReference>
<dbReference type="SUPFAM" id="SSF49363">
    <property type="entry name" value="Purple acid phosphatase, N-terminal domain"/>
    <property type="match status" value="1"/>
</dbReference>
<gene>
    <name evidence="8" type="ORF">MNV_40027</name>
</gene>
<keyword evidence="4" id="KW-0732">Signal</keyword>
<dbReference type="RefSeq" id="WP_096206228.1">
    <property type="nucleotide sequence ID" value="NZ_FZMP01000185.1"/>
</dbReference>
<protein>
    <recommendedName>
        <fullName evidence="7">Class III cytochrome C domain-containing protein</fullName>
    </recommendedName>
</protein>
<keyword evidence="2" id="KW-0349">Heme</keyword>
<feature type="domain" description="Class III cytochrome C" evidence="7">
    <location>
        <begin position="964"/>
        <end position="1064"/>
    </location>
</feature>
<dbReference type="EMBL" id="FZMP01000185">
    <property type="protein sequence ID" value="SNQ61559.1"/>
    <property type="molecule type" value="Genomic_DNA"/>
</dbReference>
<dbReference type="OrthoDB" id="147336at2157"/>
<evidence type="ECO:0000256" key="3">
    <source>
        <dbReference type="ARBA" id="ARBA00022723"/>
    </source>
</evidence>
<sequence>MDRTGLHLIQLIISDREKLPARLLTGITVLLLILAGTPFFNTDTSGVDAAESPYASPSISNLTNSVPTSSGSFIFWDTNISSNNRVYYGLNEADVNNLTNGSWSIWDNDTFNVIVRLSGLSANTTYYYKPESWYLDAVNDSISSGLLLTLKPGVWTSPSEYMVSPPEWTGSPVNFRTVNISAAILNNVSGRYVHGLSLEAVIYNNTGAEIGRTNLSGSGPYSGSFILPDYLDEGGYVVRITDHPNIAGEFSVLRWGCANCHMGEGDNYPSTFNATTVHPEHFETTDINTVHCGDDLCNTQTTYTSTQQCQQCHPFKAPSWAGHPYPRQPVECSGCHKSPSGGNAALVCENCHGDRTTTESVLAPRYGQDRHYQNETCNDCHNNLTSLITKPSCTTCHPRPGSILNGTAIPDSIQNTSHSLGKTVPCGLCHNREHDVKSLYTLDTTVCRTCHTGITHNMGAQCTACHGSDPHNITIVAGPNCIDCHDIGKVASHQINSSAMNSSNAIHANLNRNATNSTGIPAENKKCWGCHDSNGSQPSGVSMGDRFTNPYKCYDCHNAIGKPYNNVSSAPNVSQHFLNGTSIKAALNASDNSSSCIVCHNLTEMKVDYTGDNYGTDFSFPSHYGKSRALDPQVRQGNATDCAYCHQNTSTAFVVAMMDLNNSNISNHSMRYNSSNPPCVQCHNSGWIHNSTLTKPALTLPNSTFCLSCHGNNGSGGTNYSGMVTGIREKHNNTINCTECHFNSSRDIHPVKYLQPDESYSTGNSTGVNCTNCHQGTAFYPGLSKIPPKIPSPLHHSDNPSNGTRWNSTGYWDNTSEITACIYCHNDTRHKAAALGRPESWRGDNKVNSSITNTSNWCAGCHYQGYTSGGKNYGNMTSAFISANLPVPPEITNGIYAPNTMPGFYYHNLTPDYNDSTCKTCHSIGLNNGTMDAFLHNITARDCKGCHFSYNVMNSSGSPTAPARYVNSIMFNEGAHGNVSCRSCHTAGHNSIGARKACEDCHAVRDPDNPRERHNITGDPYSYKVGGVSVVDITDCTICHDRNLYNKAVSTYGINKPVDCDYCHTYPDKNYSSW</sequence>
<dbReference type="InterPro" id="IPR008963">
    <property type="entry name" value="Purple_acid_Pase-like_N"/>
</dbReference>
<evidence type="ECO:0000256" key="5">
    <source>
        <dbReference type="ARBA" id="ARBA00022982"/>
    </source>
</evidence>
<evidence type="ECO:0000313" key="9">
    <source>
        <dbReference type="Proteomes" id="UP000218615"/>
    </source>
</evidence>
<dbReference type="SUPFAM" id="SSF48695">
    <property type="entry name" value="Multiheme cytochromes"/>
    <property type="match status" value="2"/>
</dbReference>
<dbReference type="GO" id="GO:0046872">
    <property type="term" value="F:metal ion binding"/>
    <property type="evidence" value="ECO:0007669"/>
    <property type="project" value="UniProtKB-KW"/>
</dbReference>
<accession>A0A284VQS6</accession>
<evidence type="ECO:0000256" key="1">
    <source>
        <dbReference type="ARBA" id="ARBA00022448"/>
    </source>
</evidence>
<reference evidence="9" key="1">
    <citation type="submission" date="2017-06" db="EMBL/GenBank/DDBJ databases">
        <authorList>
            <person name="Cremers G."/>
        </authorList>
    </citation>
    <scope>NUCLEOTIDE SEQUENCE [LARGE SCALE GENOMIC DNA]</scope>
</reference>
<dbReference type="Gene3D" id="3.90.10.10">
    <property type="entry name" value="Cytochrome C3"/>
    <property type="match status" value="4"/>
</dbReference>
<dbReference type="InterPro" id="IPR020942">
    <property type="entry name" value="Cyt_c_III_dom"/>
</dbReference>
<evidence type="ECO:0000256" key="2">
    <source>
        <dbReference type="ARBA" id="ARBA00022617"/>
    </source>
</evidence>
<keyword evidence="9" id="KW-1185">Reference proteome</keyword>
<dbReference type="AlphaFoldDB" id="A0A284VQS6"/>
<keyword evidence="5" id="KW-0249">Electron transport</keyword>
<proteinExistence type="predicted"/>
<keyword evidence="1" id="KW-0813">Transport</keyword>
<evidence type="ECO:0000256" key="4">
    <source>
        <dbReference type="ARBA" id="ARBA00022729"/>
    </source>
</evidence>
<dbReference type="GO" id="GO:0003993">
    <property type="term" value="F:acid phosphatase activity"/>
    <property type="evidence" value="ECO:0007669"/>
    <property type="project" value="InterPro"/>
</dbReference>
<evidence type="ECO:0000313" key="8">
    <source>
        <dbReference type="EMBL" id="SNQ61559.1"/>
    </source>
</evidence>
<evidence type="ECO:0000256" key="6">
    <source>
        <dbReference type="ARBA" id="ARBA00023004"/>
    </source>
</evidence>
<dbReference type="GO" id="GO:0009055">
    <property type="term" value="F:electron transfer activity"/>
    <property type="evidence" value="ECO:0007669"/>
    <property type="project" value="InterPro"/>
</dbReference>
<dbReference type="InterPro" id="IPR051829">
    <property type="entry name" value="Multiheme_Cytochr_ET"/>
</dbReference>
<evidence type="ECO:0000259" key="7">
    <source>
        <dbReference type="Pfam" id="PF02085"/>
    </source>
</evidence>
<dbReference type="GO" id="GO:0020037">
    <property type="term" value="F:heme binding"/>
    <property type="evidence" value="ECO:0007669"/>
    <property type="project" value="InterPro"/>
</dbReference>
<dbReference type="PANTHER" id="PTHR35038">
    <property type="entry name" value="DISSIMILATORY SULFITE REDUCTASE SIRA"/>
    <property type="match status" value="1"/>
</dbReference>
<keyword evidence="6" id="KW-0408">Iron</keyword>
<organism evidence="8 9">
    <name type="scientific">Candidatus Methanoperedens nitratireducens</name>
    <dbReference type="NCBI Taxonomy" id="1392998"/>
    <lineage>
        <taxon>Archaea</taxon>
        <taxon>Methanobacteriati</taxon>
        <taxon>Methanobacteriota</taxon>
        <taxon>Stenosarchaea group</taxon>
        <taxon>Methanomicrobia</taxon>
        <taxon>Methanosarcinales</taxon>
        <taxon>ANME-2 cluster</taxon>
        <taxon>Candidatus Methanoperedentaceae</taxon>
        <taxon>Candidatus Methanoperedens</taxon>
    </lineage>
</organism>